<accession>A4BMX8</accession>
<evidence type="ECO:0000313" key="5">
    <source>
        <dbReference type="Proteomes" id="UP000003374"/>
    </source>
</evidence>
<dbReference type="OrthoDB" id="8558195at2"/>
<dbReference type="GO" id="GO:0032506">
    <property type="term" value="P:cytokinetic process"/>
    <property type="evidence" value="ECO:0007669"/>
    <property type="project" value="TreeGrafter"/>
</dbReference>
<name>A4BMX8_9GAMM</name>
<dbReference type="PROSITE" id="PS51724">
    <property type="entry name" value="SPOR"/>
    <property type="match status" value="1"/>
</dbReference>
<dbReference type="EMBL" id="AAOF01000002">
    <property type="protein sequence ID" value="EAR22577.1"/>
    <property type="molecule type" value="Genomic_DNA"/>
</dbReference>
<dbReference type="HOGENOM" id="CLU_076835_0_0_6"/>
<dbReference type="SUPFAM" id="SSF110997">
    <property type="entry name" value="Sporulation related repeat"/>
    <property type="match status" value="1"/>
</dbReference>
<dbReference type="InterPro" id="IPR036680">
    <property type="entry name" value="SPOR-like_sf"/>
</dbReference>
<keyword evidence="2" id="KW-1133">Transmembrane helix</keyword>
<evidence type="ECO:0000256" key="2">
    <source>
        <dbReference type="SAM" id="Phobius"/>
    </source>
</evidence>
<dbReference type="RefSeq" id="WP_005001657.1">
    <property type="nucleotide sequence ID" value="NZ_CH672427.1"/>
</dbReference>
<dbReference type="AlphaFoldDB" id="A4BMX8"/>
<keyword evidence="2" id="KW-0472">Membrane</keyword>
<feature type="domain" description="SPOR" evidence="3">
    <location>
        <begin position="142"/>
        <end position="222"/>
    </location>
</feature>
<gene>
    <name evidence="4" type="ORF">NB231_09003</name>
</gene>
<proteinExistence type="predicted"/>
<dbReference type="PANTHER" id="PTHR38687">
    <property type="entry name" value="CELL DIVISION PROTEIN DEDD-RELATED"/>
    <property type="match status" value="1"/>
</dbReference>
<protein>
    <submittedName>
        <fullName evidence="4">Sporulation-like protein</fullName>
    </submittedName>
</protein>
<dbReference type="PANTHER" id="PTHR38687:SF1">
    <property type="entry name" value="CELL DIVISION PROTEIN DEDD"/>
    <property type="match status" value="1"/>
</dbReference>
<evidence type="ECO:0000313" key="4">
    <source>
        <dbReference type="EMBL" id="EAR22577.1"/>
    </source>
</evidence>
<reference evidence="4 5" key="1">
    <citation type="submission" date="2006-02" db="EMBL/GenBank/DDBJ databases">
        <authorList>
            <person name="Waterbury J."/>
            <person name="Ferriera S."/>
            <person name="Johnson J."/>
            <person name="Kravitz S."/>
            <person name="Halpern A."/>
            <person name="Remington K."/>
            <person name="Beeson K."/>
            <person name="Tran B."/>
            <person name="Rogers Y.-H."/>
            <person name="Friedman R."/>
            <person name="Venter J.C."/>
        </authorList>
    </citation>
    <scope>NUCLEOTIDE SEQUENCE [LARGE SCALE GENOMIC DNA]</scope>
    <source>
        <strain evidence="4 5">Nb-231</strain>
    </source>
</reference>
<dbReference type="Gene3D" id="3.30.70.1070">
    <property type="entry name" value="Sporulation related repeat"/>
    <property type="match status" value="1"/>
</dbReference>
<dbReference type="InterPro" id="IPR007730">
    <property type="entry name" value="SPOR-like_dom"/>
</dbReference>
<evidence type="ECO:0000256" key="1">
    <source>
        <dbReference type="SAM" id="MobiDB-lite"/>
    </source>
</evidence>
<feature type="transmembrane region" description="Helical" evidence="2">
    <location>
        <begin position="26"/>
        <end position="43"/>
    </location>
</feature>
<dbReference type="eggNOG" id="COG3087">
    <property type="taxonomic scope" value="Bacteria"/>
</dbReference>
<dbReference type="GO" id="GO:0032153">
    <property type="term" value="C:cell division site"/>
    <property type="evidence" value="ECO:0007669"/>
    <property type="project" value="TreeGrafter"/>
</dbReference>
<dbReference type="GO" id="GO:0042834">
    <property type="term" value="F:peptidoglycan binding"/>
    <property type="evidence" value="ECO:0007669"/>
    <property type="project" value="InterPro"/>
</dbReference>
<dbReference type="GO" id="GO:0030428">
    <property type="term" value="C:cell septum"/>
    <property type="evidence" value="ECO:0007669"/>
    <property type="project" value="TreeGrafter"/>
</dbReference>
<dbReference type="Proteomes" id="UP000003374">
    <property type="component" value="Unassembled WGS sequence"/>
</dbReference>
<keyword evidence="5" id="KW-1185">Reference proteome</keyword>
<comment type="caution">
    <text evidence="4">The sequence shown here is derived from an EMBL/GenBank/DDBJ whole genome shotgun (WGS) entry which is preliminary data.</text>
</comment>
<dbReference type="STRING" id="314278.NB231_09003"/>
<dbReference type="InterPro" id="IPR052521">
    <property type="entry name" value="Cell_div_SPOR-domain"/>
</dbReference>
<organism evidence="4 5">
    <name type="scientific">Nitrococcus mobilis Nb-231</name>
    <dbReference type="NCBI Taxonomy" id="314278"/>
    <lineage>
        <taxon>Bacteria</taxon>
        <taxon>Pseudomonadati</taxon>
        <taxon>Pseudomonadota</taxon>
        <taxon>Gammaproteobacteria</taxon>
        <taxon>Chromatiales</taxon>
        <taxon>Ectothiorhodospiraceae</taxon>
        <taxon>Nitrococcus</taxon>
    </lineage>
</organism>
<keyword evidence="2" id="KW-0812">Transmembrane</keyword>
<sequence>MARETSKRARQASRPSALGRSSLPNWIWGLAGLSIGLFVALLVQLHHSAPNNTEAVTSLFQPQESDIDSSIGPTTGRTSIPNEPIQPRFEFYKLLPDQEVEVPAPEPNLAIPMAKPPTAAGHRSNAEHPRPQTATALPRESGPTNASYLLQVGSFRNLDDADQLKARLALLGVEASIQNAELAGGGTWHRVRIGPFSDREHLNAIRKRLQADNIHAILLKRGG</sequence>
<evidence type="ECO:0000259" key="3">
    <source>
        <dbReference type="PROSITE" id="PS51724"/>
    </source>
</evidence>
<feature type="region of interest" description="Disordered" evidence="1">
    <location>
        <begin position="114"/>
        <end position="143"/>
    </location>
</feature>
<dbReference type="Pfam" id="PF05036">
    <property type="entry name" value="SPOR"/>
    <property type="match status" value="1"/>
</dbReference>